<gene>
    <name evidence="2" type="ORF">CVS27_05540</name>
</gene>
<dbReference type="EMBL" id="PPXC01000003">
    <property type="protein sequence ID" value="POH74672.1"/>
    <property type="molecule type" value="Genomic_DNA"/>
</dbReference>
<keyword evidence="3" id="KW-1185">Reference proteome</keyword>
<organism evidence="2 3">
    <name type="scientific">Arthrobacter glacialis</name>
    <dbReference type="NCBI Taxonomy" id="1664"/>
    <lineage>
        <taxon>Bacteria</taxon>
        <taxon>Bacillati</taxon>
        <taxon>Actinomycetota</taxon>
        <taxon>Actinomycetes</taxon>
        <taxon>Micrococcales</taxon>
        <taxon>Micrococcaceae</taxon>
        <taxon>Arthrobacter</taxon>
    </lineage>
</organism>
<evidence type="ECO:0000313" key="3">
    <source>
        <dbReference type="Proteomes" id="UP000237061"/>
    </source>
</evidence>
<dbReference type="RefSeq" id="WP_103464717.1">
    <property type="nucleotide sequence ID" value="NZ_PPXC01000003.1"/>
</dbReference>
<reference evidence="2 3" key="1">
    <citation type="submission" date="2018-01" db="EMBL/GenBank/DDBJ databases">
        <title>Arthrobacter sp. nov., from glaciers in China.</title>
        <authorList>
            <person name="Liu Q."/>
            <person name="Xin Y.-H."/>
        </authorList>
    </citation>
    <scope>NUCLEOTIDE SEQUENCE [LARGE SCALE GENOMIC DNA]</scope>
    <source>
        <strain evidence="2 3">HLT2-12-2</strain>
    </source>
</reference>
<accession>A0A2S4A0F1</accession>
<evidence type="ECO:0000313" key="2">
    <source>
        <dbReference type="EMBL" id="POH74672.1"/>
    </source>
</evidence>
<sequence length="301" mass="34097">MKDGEMSDDTPGSVLNVVVHNVEDKISLLGVCAGHEDKKWRYDALSRDLMEWAADWVLTYEEKSSFTSSNAMSLISKTLSRIYTSAKKDSRGEIGELLLHIILRKHLNSEQAITRIYFKDAPNMTVNGFDAVHIVERKVVDENESDLELWLGESKFYVDSYDAVRAVIAELNDHLDTDYLRTEFAAISDKVSPAWSHSTQIKALLAREVSLDAVFASVVIPVFITFDSEITAGHDISSSDYIAEIRDNLESEWSKFKIKLEGQTLPREVRICLILLPMATKRELVSAFDERLKAWQLASKF</sequence>
<dbReference type="Proteomes" id="UP000237061">
    <property type="component" value="Unassembled WGS sequence"/>
</dbReference>
<dbReference type="Pfam" id="PF08878">
    <property type="entry name" value="HamA"/>
    <property type="match status" value="1"/>
</dbReference>
<dbReference type="InterPro" id="IPR014976">
    <property type="entry name" value="AbpA_HamA_C"/>
</dbReference>
<evidence type="ECO:0000259" key="1">
    <source>
        <dbReference type="Pfam" id="PF08878"/>
    </source>
</evidence>
<proteinExistence type="predicted"/>
<name>A0A2S4A0F1_ARTGL</name>
<dbReference type="AlphaFoldDB" id="A0A2S4A0F1"/>
<feature type="domain" description="Anti-bacteriophage protein A/HamA C-terminal" evidence="1">
    <location>
        <begin position="20"/>
        <end position="292"/>
    </location>
</feature>
<protein>
    <submittedName>
        <fullName evidence="2">DUF1837 domain-containing protein</fullName>
    </submittedName>
</protein>
<comment type="caution">
    <text evidence="2">The sequence shown here is derived from an EMBL/GenBank/DDBJ whole genome shotgun (WGS) entry which is preliminary data.</text>
</comment>